<dbReference type="AlphaFoldDB" id="A6IDS5"/>
<protein>
    <submittedName>
        <fullName evidence="1">RCG28347</fullName>
    </submittedName>
</protein>
<proteinExistence type="predicted"/>
<name>A6IDS5_RAT</name>
<dbReference type="Proteomes" id="UP000234681">
    <property type="component" value="Chromosome 4"/>
</dbReference>
<dbReference type="EMBL" id="CH473959">
    <property type="protein sequence ID" value="EDM15012.1"/>
    <property type="molecule type" value="Genomic_DNA"/>
</dbReference>
<organism evidence="1 2">
    <name type="scientific">Rattus norvegicus</name>
    <name type="common">Rat</name>
    <dbReference type="NCBI Taxonomy" id="10116"/>
    <lineage>
        <taxon>Eukaryota</taxon>
        <taxon>Metazoa</taxon>
        <taxon>Chordata</taxon>
        <taxon>Craniata</taxon>
        <taxon>Vertebrata</taxon>
        <taxon>Euteleostomi</taxon>
        <taxon>Mammalia</taxon>
        <taxon>Eutheria</taxon>
        <taxon>Euarchontoglires</taxon>
        <taxon>Glires</taxon>
        <taxon>Rodentia</taxon>
        <taxon>Myomorpha</taxon>
        <taxon>Muroidea</taxon>
        <taxon>Muridae</taxon>
        <taxon>Murinae</taxon>
        <taxon>Rattus</taxon>
    </lineage>
</organism>
<accession>A6IDS5</accession>
<evidence type="ECO:0000313" key="1">
    <source>
        <dbReference type="EMBL" id="EDM15012.1"/>
    </source>
</evidence>
<sequence>MGICTVQSSLVSKFTGILLDIPHPTPFQLATESILSERPDQS</sequence>
<reference evidence="2" key="1">
    <citation type="submission" date="2005-09" db="EMBL/GenBank/DDBJ databases">
        <authorList>
            <person name="Mural R.J."/>
            <person name="Li P.W."/>
            <person name="Adams M.D."/>
            <person name="Amanatides P.G."/>
            <person name="Baden-Tillson H."/>
            <person name="Barnstead M."/>
            <person name="Chin S.H."/>
            <person name="Dew I."/>
            <person name="Evans C.A."/>
            <person name="Ferriera S."/>
            <person name="Flanigan M."/>
            <person name="Fosler C."/>
            <person name="Glodek A."/>
            <person name="Gu Z."/>
            <person name="Holt R.A."/>
            <person name="Jennings D."/>
            <person name="Kraft C.L."/>
            <person name="Lu F."/>
            <person name="Nguyen T."/>
            <person name="Nusskern D.R."/>
            <person name="Pfannkoch C.M."/>
            <person name="Sitter C."/>
            <person name="Sutton G.G."/>
            <person name="Venter J.C."/>
            <person name="Wang Z."/>
            <person name="Woodage T."/>
            <person name="Zheng X.H."/>
            <person name="Zhong F."/>
        </authorList>
    </citation>
    <scope>NUCLEOTIDE SEQUENCE [LARGE SCALE GENOMIC DNA]</scope>
    <source>
        <strain>BN</strain>
        <strain evidence="2">Sprague-Dawley</strain>
    </source>
</reference>
<evidence type="ECO:0000313" key="2">
    <source>
        <dbReference type="Proteomes" id="UP000234681"/>
    </source>
</evidence>
<gene>
    <name evidence="1" type="ORF">rCG_28347</name>
</gene>